<dbReference type="InterPro" id="IPR015943">
    <property type="entry name" value="WD40/YVTN_repeat-like_dom_sf"/>
</dbReference>
<gene>
    <name evidence="1" type="ORF">K1J50_10965</name>
</gene>
<dbReference type="PANTHER" id="PTHR43739:SF5">
    <property type="entry name" value="EXO-ALPHA-SIALIDASE"/>
    <property type="match status" value="1"/>
</dbReference>
<proteinExistence type="predicted"/>
<name>A0ABS7F4X4_9PROT</name>
<accession>A0ABS7F4X4</accession>
<keyword evidence="2" id="KW-1185">Reference proteome</keyword>
<organism evidence="1 2">
    <name type="scientific">Caldovatus aquaticus</name>
    <dbReference type="NCBI Taxonomy" id="2865671"/>
    <lineage>
        <taxon>Bacteria</taxon>
        <taxon>Pseudomonadati</taxon>
        <taxon>Pseudomonadota</taxon>
        <taxon>Alphaproteobacteria</taxon>
        <taxon>Acetobacterales</taxon>
        <taxon>Roseomonadaceae</taxon>
        <taxon>Caldovatus</taxon>
    </lineage>
</organism>
<comment type="caution">
    <text evidence="1">The sequence shown here is derived from an EMBL/GenBank/DDBJ whole genome shotgun (WGS) entry which is preliminary data.</text>
</comment>
<dbReference type="InterPro" id="IPR052025">
    <property type="entry name" value="Xyloglucanase_GH74"/>
</dbReference>
<reference evidence="1 2" key="1">
    <citation type="submission" date="2021-08" db="EMBL/GenBank/DDBJ databases">
        <title>Caldovatus sediminis gen. nov., sp. nov., a moderately thermophilic bacterium isolated from a hot spring.</title>
        <authorList>
            <person name="Hu C.-J."/>
            <person name="Li W.-J."/>
            <person name="Xian W.-D."/>
        </authorList>
    </citation>
    <scope>NUCLEOTIDE SEQUENCE [LARGE SCALE GENOMIC DNA]</scope>
    <source>
        <strain evidence="1 2">SYSU G05006</strain>
    </source>
</reference>
<evidence type="ECO:0000313" key="2">
    <source>
        <dbReference type="Proteomes" id="UP001519924"/>
    </source>
</evidence>
<dbReference type="PANTHER" id="PTHR43739">
    <property type="entry name" value="XYLOGLUCANASE (EUROFUNG)"/>
    <property type="match status" value="1"/>
</dbReference>
<dbReference type="Gene3D" id="2.130.10.10">
    <property type="entry name" value="YVTN repeat-like/Quinoprotein amine dehydrogenase"/>
    <property type="match status" value="1"/>
</dbReference>
<dbReference type="Proteomes" id="UP001519924">
    <property type="component" value="Unassembled WGS sequence"/>
</dbReference>
<evidence type="ECO:0000313" key="1">
    <source>
        <dbReference type="EMBL" id="MBW8270007.1"/>
    </source>
</evidence>
<dbReference type="SUPFAM" id="SSF110296">
    <property type="entry name" value="Oligoxyloglucan reducing end-specific cellobiohydrolase"/>
    <property type="match status" value="1"/>
</dbReference>
<protein>
    <recommendedName>
        <fullName evidence="3">Sortilin N-terminal domain-containing protein</fullName>
    </recommendedName>
</protein>
<dbReference type="RefSeq" id="WP_220117755.1">
    <property type="nucleotide sequence ID" value="NZ_JAHZUY010000027.1"/>
</dbReference>
<sequence>MTGLFRLRLGGDRWERIGPGDAPVQVWAVTVHPTRPRTLLAGTSPVGVWRSDDAGATWRFAPSSVMPDRMEMGQFVNRVMRIAVDPAHQDEIYAALEVCGVIRSLDGGETWTDCSADLIARSERAPHLRSAILTASPSEGMLDAHALCVSPADPRAVLLAVRMGLFRSEDRAETWRDLEVGRFSPVTYGRDIRVSPHDPRTLYACLSTSANGATGSIVRSRDLGRSWARFNHGHAVRSTMMAVAPHPRDPAMVFGAARKGQVFGTLDGGESWRETRLPGNAGMVYALAVG</sequence>
<dbReference type="CDD" id="cd15482">
    <property type="entry name" value="Sialidase_non-viral"/>
    <property type="match status" value="1"/>
</dbReference>
<dbReference type="EMBL" id="JAHZUY010000027">
    <property type="protein sequence ID" value="MBW8270007.1"/>
    <property type="molecule type" value="Genomic_DNA"/>
</dbReference>
<evidence type="ECO:0008006" key="3">
    <source>
        <dbReference type="Google" id="ProtNLM"/>
    </source>
</evidence>